<evidence type="ECO:0000256" key="4">
    <source>
        <dbReference type="ARBA" id="ARBA00022741"/>
    </source>
</evidence>
<protein>
    <recommendedName>
        <fullName evidence="9">Poly(A) polymerase catalytic subunit domain-containing protein</fullName>
    </recommendedName>
</protein>
<evidence type="ECO:0000256" key="3">
    <source>
        <dbReference type="ARBA" id="ARBA00022679"/>
    </source>
</evidence>
<keyword evidence="2" id="KW-0507">mRNA processing</keyword>
<dbReference type="GO" id="GO:0006397">
    <property type="term" value="P:mRNA processing"/>
    <property type="evidence" value="ECO:0007669"/>
    <property type="project" value="UniProtKB-KW"/>
</dbReference>
<evidence type="ECO:0000256" key="1">
    <source>
        <dbReference type="ARBA" id="ARBA00004328"/>
    </source>
</evidence>
<dbReference type="AlphaFoldDB" id="A0A6C0EYY9"/>
<proteinExistence type="predicted"/>
<dbReference type="GO" id="GO:0005524">
    <property type="term" value="F:ATP binding"/>
    <property type="evidence" value="ECO:0007669"/>
    <property type="project" value="UniProtKB-KW"/>
</dbReference>
<evidence type="ECO:0000256" key="5">
    <source>
        <dbReference type="ARBA" id="ARBA00022840"/>
    </source>
</evidence>
<dbReference type="GO" id="GO:0016740">
    <property type="term" value="F:transferase activity"/>
    <property type="evidence" value="ECO:0007669"/>
    <property type="project" value="UniProtKB-KW"/>
</dbReference>
<comment type="subcellular location">
    <subcellularLocation>
        <location evidence="1">Virion</location>
    </subcellularLocation>
</comment>
<reference evidence="10" key="1">
    <citation type="journal article" date="2020" name="Nature">
        <title>Giant virus diversity and host interactions through global metagenomics.</title>
        <authorList>
            <person name="Schulz F."/>
            <person name="Roux S."/>
            <person name="Paez-Espino D."/>
            <person name="Jungbluth S."/>
            <person name="Walsh D.A."/>
            <person name="Denef V.J."/>
            <person name="McMahon K.D."/>
            <person name="Konstantinidis K.T."/>
            <person name="Eloe-Fadrosh E.A."/>
            <person name="Kyrpides N.C."/>
            <person name="Woyke T."/>
        </authorList>
    </citation>
    <scope>NUCLEOTIDE SEQUENCE</scope>
    <source>
        <strain evidence="10">GVMAG-M-3300009163-63</strain>
    </source>
</reference>
<keyword evidence="5" id="KW-0067">ATP-binding</keyword>
<feature type="region of interest" description="Disordered" evidence="8">
    <location>
        <begin position="457"/>
        <end position="534"/>
    </location>
</feature>
<dbReference type="EMBL" id="MN738999">
    <property type="protein sequence ID" value="QHT34377.1"/>
    <property type="molecule type" value="Genomic_DNA"/>
</dbReference>
<evidence type="ECO:0000256" key="2">
    <source>
        <dbReference type="ARBA" id="ARBA00022664"/>
    </source>
</evidence>
<evidence type="ECO:0000256" key="8">
    <source>
        <dbReference type="SAM" id="MobiDB-lite"/>
    </source>
</evidence>
<dbReference type="Pfam" id="PF19244">
    <property type="entry name" value="Poly_A_pol_cat"/>
    <property type="match status" value="1"/>
</dbReference>
<evidence type="ECO:0000256" key="7">
    <source>
        <dbReference type="ARBA" id="ARBA00023163"/>
    </source>
</evidence>
<evidence type="ECO:0000313" key="10">
    <source>
        <dbReference type="EMBL" id="QHT34377.1"/>
    </source>
</evidence>
<dbReference type="InterPro" id="IPR045355">
    <property type="entry name" value="PolyA_pol_cat_su"/>
</dbReference>
<keyword evidence="4" id="KW-0547">Nucleotide-binding</keyword>
<feature type="domain" description="Poly(A) polymerase catalytic subunit" evidence="9">
    <location>
        <begin position="40"/>
        <end position="167"/>
    </location>
</feature>
<feature type="compositionally biased region" description="Basic residues" evidence="8">
    <location>
        <begin position="491"/>
        <end position="505"/>
    </location>
</feature>
<keyword evidence="7" id="KW-0804">Transcription</keyword>
<sequence length="534" mass="61991">MSESKEKRALEILKKSQKEIEAKQGEKLVSNPTIKEIVSIVEQFLVKKKLICYGGTAINNILPKKDQFYDMTREIPDYDFFSPNSLDDAKELADIFYSKGFSDVEAKSGMHTGTYKVFVNFIGVADITFIEPELFKSLMRETIEKNGILYAPVNFLRMSMYLELSRPDGDVSRWEKVYSRLMRFNKNYPLKGENCLKNAKDHSLSPNKKEIEIFDLIRDEAISEKLVFFGGYACSLFSENLKKADRPILYSSMPSFDLLSEHAEKSASKIKKVLDKTGDFKSVIVEKREEFGEHVSSHYEIIVDGRTVAFVYEPSPGACHNYNIVKINGKDVHIATTDTILSFYLLFLYINRPYYDRDRLLCMSQYIYDLQYDKLTKNEGIFKRFSKPCIGKQVTLKDIKDVKSHMFEKLKNKKGTREYDEWFLNYNPIEKHKKNKALKGKAAEIFKEKIESINKYSPSYSKRKNTPVTASPSPRASSNSPRTPKMSPRASSRRFTRSKRLRMHSTHSTPNKNKKNVKTATHKVRRQRRHNRRN</sequence>
<keyword evidence="6" id="KW-0946">Virion</keyword>
<evidence type="ECO:0000256" key="6">
    <source>
        <dbReference type="ARBA" id="ARBA00022844"/>
    </source>
</evidence>
<dbReference type="GO" id="GO:0044423">
    <property type="term" value="C:virion component"/>
    <property type="evidence" value="ECO:0007669"/>
    <property type="project" value="UniProtKB-KW"/>
</dbReference>
<organism evidence="10">
    <name type="scientific">viral metagenome</name>
    <dbReference type="NCBI Taxonomy" id="1070528"/>
    <lineage>
        <taxon>unclassified sequences</taxon>
        <taxon>metagenomes</taxon>
        <taxon>organismal metagenomes</taxon>
    </lineage>
</organism>
<name>A0A6C0EYY9_9ZZZZ</name>
<feature type="compositionally biased region" description="Basic residues" evidence="8">
    <location>
        <begin position="512"/>
        <end position="534"/>
    </location>
</feature>
<feature type="compositionally biased region" description="Low complexity" evidence="8">
    <location>
        <begin position="469"/>
        <end position="484"/>
    </location>
</feature>
<evidence type="ECO:0000259" key="9">
    <source>
        <dbReference type="Pfam" id="PF19244"/>
    </source>
</evidence>
<accession>A0A6C0EYY9</accession>
<keyword evidence="3" id="KW-0808">Transferase</keyword>